<evidence type="ECO:0000313" key="4">
    <source>
        <dbReference type="Proteomes" id="UP000189981"/>
    </source>
</evidence>
<name>A0A1T5F4A7_9SPHI</name>
<dbReference type="PANTHER" id="PTHR13914:SF0">
    <property type="entry name" value="PROLINE DEHYDROGENASE 1, MITOCHONDRIAL"/>
    <property type="match status" value="1"/>
</dbReference>
<evidence type="ECO:0000256" key="1">
    <source>
        <dbReference type="ARBA" id="ARBA00023002"/>
    </source>
</evidence>
<gene>
    <name evidence="3" type="ORF">SAMN05661099_3400</name>
</gene>
<dbReference type="InterPro" id="IPR029041">
    <property type="entry name" value="FAD-linked_oxidoreductase-like"/>
</dbReference>
<feature type="domain" description="Proline dehydrogenase" evidence="2">
    <location>
        <begin position="87"/>
        <end position="385"/>
    </location>
</feature>
<dbReference type="Proteomes" id="UP000189981">
    <property type="component" value="Unassembled WGS sequence"/>
</dbReference>
<dbReference type="Pfam" id="PF01619">
    <property type="entry name" value="Pro_dh"/>
    <property type="match status" value="1"/>
</dbReference>
<keyword evidence="1" id="KW-0560">Oxidoreductase</keyword>
<dbReference type="GO" id="GO:0071949">
    <property type="term" value="F:FAD binding"/>
    <property type="evidence" value="ECO:0007669"/>
    <property type="project" value="TreeGrafter"/>
</dbReference>
<dbReference type="InterPro" id="IPR002872">
    <property type="entry name" value="Proline_DH_dom"/>
</dbReference>
<dbReference type="SUPFAM" id="SSF51730">
    <property type="entry name" value="FAD-linked oxidoreductase"/>
    <property type="match status" value="1"/>
</dbReference>
<protein>
    <submittedName>
        <fullName evidence="3">L-proline dehydrogenase</fullName>
    </submittedName>
</protein>
<dbReference type="Gene3D" id="3.20.20.220">
    <property type="match status" value="1"/>
</dbReference>
<organism evidence="3 4">
    <name type="scientific">Daejeonella lutea</name>
    <dbReference type="NCBI Taxonomy" id="572036"/>
    <lineage>
        <taxon>Bacteria</taxon>
        <taxon>Pseudomonadati</taxon>
        <taxon>Bacteroidota</taxon>
        <taxon>Sphingobacteriia</taxon>
        <taxon>Sphingobacteriales</taxon>
        <taxon>Sphingobacteriaceae</taxon>
        <taxon>Daejeonella</taxon>
    </lineage>
</organism>
<keyword evidence="4" id="KW-1185">Reference proteome</keyword>
<dbReference type="OrthoDB" id="1401444at2"/>
<dbReference type="InterPro" id="IPR015659">
    <property type="entry name" value="Proline_oxidase"/>
</dbReference>
<dbReference type="GO" id="GO:0010133">
    <property type="term" value="P:L-proline catabolic process to L-glutamate"/>
    <property type="evidence" value="ECO:0007669"/>
    <property type="project" value="TreeGrafter"/>
</dbReference>
<dbReference type="EMBL" id="FUYR01000006">
    <property type="protein sequence ID" value="SKB90969.1"/>
    <property type="molecule type" value="Genomic_DNA"/>
</dbReference>
<dbReference type="RefSeq" id="WP_079703907.1">
    <property type="nucleotide sequence ID" value="NZ_FUYR01000006.1"/>
</dbReference>
<dbReference type="GO" id="GO:0004657">
    <property type="term" value="F:proline dehydrogenase activity"/>
    <property type="evidence" value="ECO:0007669"/>
    <property type="project" value="InterPro"/>
</dbReference>
<sequence>MHNPDANQLKPVRKALDFNNTEIAFRGNSNSDLERAYWLFKIISVRLLTKIGPPITKFAMAIGLPIKPLIKTTIFEHFCGGETIEECEKTISRLDKGGVGSILDYSVEGEDEEKVFDETCEEIMRTIRRADGDNRIPLTVFKVTGLGRFDLIAKKDAKESLNAEETAEFQRISNRINKICALAHERSVRVMIDAEESWIQDSIDQLALEMMRRYNQNNPIVYNTYQLYRNNVLECLRQDKKTAFTEGFILGAKLVRGAYMEKERKRAEQKGYPSPINATKEETDAHYNDGLRFCVSNLNTVAFVAGTHNEESCRLLAELLDSKNIKHNHDHVYFSQLLGMSDNLSFNLAESGYNVAKYVPYGPVKAVMPYLFRRAEENTSVAGQMGRELKLIVKEKRRRSLEQGAKSKE</sequence>
<dbReference type="STRING" id="572036.SAMN05661099_3400"/>
<evidence type="ECO:0000259" key="2">
    <source>
        <dbReference type="Pfam" id="PF01619"/>
    </source>
</evidence>
<reference evidence="4" key="1">
    <citation type="submission" date="2017-02" db="EMBL/GenBank/DDBJ databases">
        <authorList>
            <person name="Varghese N."/>
            <person name="Submissions S."/>
        </authorList>
    </citation>
    <scope>NUCLEOTIDE SEQUENCE [LARGE SCALE GENOMIC DNA]</scope>
    <source>
        <strain evidence="4">DSM 22385</strain>
    </source>
</reference>
<proteinExistence type="predicted"/>
<dbReference type="PANTHER" id="PTHR13914">
    <property type="entry name" value="PROLINE OXIDASE"/>
    <property type="match status" value="1"/>
</dbReference>
<evidence type="ECO:0000313" key="3">
    <source>
        <dbReference type="EMBL" id="SKB90969.1"/>
    </source>
</evidence>
<dbReference type="AlphaFoldDB" id="A0A1T5F4A7"/>
<accession>A0A1T5F4A7</accession>